<feature type="transmembrane region" description="Helical" evidence="1">
    <location>
        <begin position="6"/>
        <end position="25"/>
    </location>
</feature>
<comment type="caution">
    <text evidence="2">The sequence shown here is derived from an EMBL/GenBank/DDBJ whole genome shotgun (WGS) entry which is preliminary data.</text>
</comment>
<sequence length="30" mass="3452">MIVNYIGLVLVVTTLIAFFTLQNRLDEKIN</sequence>
<keyword evidence="1" id="KW-0812">Transmembrane</keyword>
<dbReference type="EMBL" id="QNRJ01000025">
    <property type="protein sequence ID" value="RBP00214.1"/>
    <property type="molecule type" value="Genomic_DNA"/>
</dbReference>
<gene>
    <name evidence="2" type="ORF">DET59_12531</name>
</gene>
<accession>A0A366ECT5</accession>
<name>A0A366ECT5_9BACI</name>
<evidence type="ECO:0000313" key="3">
    <source>
        <dbReference type="Proteomes" id="UP000252118"/>
    </source>
</evidence>
<evidence type="ECO:0000313" key="2">
    <source>
        <dbReference type="EMBL" id="RBP00214.1"/>
    </source>
</evidence>
<organism evidence="2 3">
    <name type="scientific">Rossellomorea aquimaris</name>
    <dbReference type="NCBI Taxonomy" id="189382"/>
    <lineage>
        <taxon>Bacteria</taxon>
        <taxon>Bacillati</taxon>
        <taxon>Bacillota</taxon>
        <taxon>Bacilli</taxon>
        <taxon>Bacillales</taxon>
        <taxon>Bacillaceae</taxon>
        <taxon>Rossellomorea</taxon>
    </lineage>
</organism>
<evidence type="ECO:0000256" key="1">
    <source>
        <dbReference type="SAM" id="Phobius"/>
    </source>
</evidence>
<reference evidence="2 3" key="1">
    <citation type="submission" date="2018-06" db="EMBL/GenBank/DDBJ databases">
        <title>Freshwater and sediment microbial communities from various areas in North America, analyzing microbe dynamics in response to fracking.</title>
        <authorList>
            <person name="Lamendella R."/>
        </authorList>
    </citation>
    <scope>NUCLEOTIDE SEQUENCE [LARGE SCALE GENOMIC DNA]</scope>
    <source>
        <strain evidence="2 3">97B</strain>
    </source>
</reference>
<keyword evidence="1" id="KW-1133">Transmembrane helix</keyword>
<dbReference type="AlphaFoldDB" id="A0A366ECT5"/>
<protein>
    <submittedName>
        <fullName evidence="2">Uncharacterized protein</fullName>
    </submittedName>
</protein>
<proteinExistence type="predicted"/>
<keyword evidence="1" id="KW-0472">Membrane</keyword>
<dbReference type="Proteomes" id="UP000252118">
    <property type="component" value="Unassembled WGS sequence"/>
</dbReference>